<reference evidence="1" key="2">
    <citation type="journal article" date="2024" name="Plant">
        <title>Genomic evolution and insights into agronomic trait innovations of Sesamum species.</title>
        <authorList>
            <person name="Miao H."/>
            <person name="Wang L."/>
            <person name="Qu L."/>
            <person name="Liu H."/>
            <person name="Sun Y."/>
            <person name="Le M."/>
            <person name="Wang Q."/>
            <person name="Wei S."/>
            <person name="Zheng Y."/>
            <person name="Lin W."/>
            <person name="Duan Y."/>
            <person name="Cao H."/>
            <person name="Xiong S."/>
            <person name="Wang X."/>
            <person name="Wei L."/>
            <person name="Li C."/>
            <person name="Ma Q."/>
            <person name="Ju M."/>
            <person name="Zhao R."/>
            <person name="Li G."/>
            <person name="Mu C."/>
            <person name="Tian Q."/>
            <person name="Mei H."/>
            <person name="Zhang T."/>
            <person name="Gao T."/>
            <person name="Zhang H."/>
        </authorList>
    </citation>
    <scope>NUCLEOTIDE SEQUENCE</scope>
    <source>
        <strain evidence="1">G02</strain>
    </source>
</reference>
<dbReference type="PANTHER" id="PTHR33240:SF8">
    <property type="entry name" value="OS03G0439900 PROTEIN"/>
    <property type="match status" value="1"/>
</dbReference>
<organism evidence="1">
    <name type="scientific">Sesamum radiatum</name>
    <name type="common">Black benniseed</name>
    <dbReference type="NCBI Taxonomy" id="300843"/>
    <lineage>
        <taxon>Eukaryota</taxon>
        <taxon>Viridiplantae</taxon>
        <taxon>Streptophyta</taxon>
        <taxon>Embryophyta</taxon>
        <taxon>Tracheophyta</taxon>
        <taxon>Spermatophyta</taxon>
        <taxon>Magnoliopsida</taxon>
        <taxon>eudicotyledons</taxon>
        <taxon>Gunneridae</taxon>
        <taxon>Pentapetalae</taxon>
        <taxon>asterids</taxon>
        <taxon>lamiids</taxon>
        <taxon>Lamiales</taxon>
        <taxon>Pedaliaceae</taxon>
        <taxon>Sesamum</taxon>
    </lineage>
</organism>
<evidence type="ECO:0000313" key="1">
    <source>
        <dbReference type="EMBL" id="KAL0386268.1"/>
    </source>
</evidence>
<proteinExistence type="predicted"/>
<gene>
    <name evidence="1" type="ORF">Sradi_3021100</name>
</gene>
<reference evidence="1" key="1">
    <citation type="submission" date="2020-06" db="EMBL/GenBank/DDBJ databases">
        <authorList>
            <person name="Li T."/>
            <person name="Hu X."/>
            <person name="Zhang T."/>
            <person name="Song X."/>
            <person name="Zhang H."/>
            <person name="Dai N."/>
            <person name="Sheng W."/>
            <person name="Hou X."/>
            <person name="Wei L."/>
        </authorList>
    </citation>
    <scope>NUCLEOTIDE SEQUENCE</scope>
    <source>
        <strain evidence="1">G02</strain>
        <tissue evidence="1">Leaf</tissue>
    </source>
</reference>
<dbReference type="AlphaFoldDB" id="A0AAW2S3S3"/>
<comment type="caution">
    <text evidence="1">The sequence shown here is derived from an EMBL/GenBank/DDBJ whole genome shotgun (WGS) entry which is preliminary data.</text>
</comment>
<sequence length="117" mass="13279">MIHFVHADTQGVHLRHNDALVISATLVNYTIQHIFVDFGSSADVFFYKGYQQMELGDVPLEPMETLLYSFVGDVVYPLSQILLPLSLGVEPTRKTKMVHFLWWTCLQPTTLSLADLP</sequence>
<protein>
    <submittedName>
        <fullName evidence="1">Uncharacterized protein</fullName>
    </submittedName>
</protein>
<accession>A0AAW2S3S3</accession>
<name>A0AAW2S3S3_SESRA</name>
<dbReference type="EMBL" id="JACGWJ010000012">
    <property type="protein sequence ID" value="KAL0386268.1"/>
    <property type="molecule type" value="Genomic_DNA"/>
</dbReference>
<dbReference type="PANTHER" id="PTHR33240">
    <property type="entry name" value="OS08G0508500 PROTEIN"/>
    <property type="match status" value="1"/>
</dbReference>